<sequence length="117" mass="12934">MKKIIVAFALSFMLLSQIVAPAATYAEKTDTTSKCTSYEAVISFWGSDIYKGTSLNAEKEGKLEAFSEMSFIGKTKGDYVVGPSGYSNDWYYFNTFMGFRYVPAADVAEATCTKYAK</sequence>
<dbReference type="RefSeq" id="WP_191138569.1">
    <property type="nucleotide sequence ID" value="NZ_JACXAG020000001.1"/>
</dbReference>
<gene>
    <name evidence="2" type="ORF">IC620_06035</name>
</gene>
<organism evidence="2 3">
    <name type="scientific">Polycladospora coralii</name>
    <dbReference type="NCBI Taxonomy" id="2771432"/>
    <lineage>
        <taxon>Bacteria</taxon>
        <taxon>Bacillati</taxon>
        <taxon>Bacillota</taxon>
        <taxon>Bacilli</taxon>
        <taxon>Bacillales</taxon>
        <taxon>Thermoactinomycetaceae</taxon>
        <taxon>Polycladospora</taxon>
    </lineage>
</organism>
<dbReference type="AlphaFoldDB" id="A0A926N904"/>
<accession>A0A926N904</accession>
<keyword evidence="3" id="KW-1185">Reference proteome</keyword>
<comment type="caution">
    <text evidence="2">The sequence shown here is derived from an EMBL/GenBank/DDBJ whole genome shotgun (WGS) entry which is preliminary data.</text>
</comment>
<dbReference type="Proteomes" id="UP000661691">
    <property type="component" value="Unassembled WGS sequence"/>
</dbReference>
<reference evidence="2" key="1">
    <citation type="submission" date="2020-09" db="EMBL/GenBank/DDBJ databases">
        <title>A novel bacterium of genus Hazenella, isolated from South China Sea.</title>
        <authorList>
            <person name="Huang H."/>
            <person name="Mo K."/>
            <person name="Hu Y."/>
        </authorList>
    </citation>
    <scope>NUCLEOTIDE SEQUENCE</scope>
    <source>
        <strain evidence="2">IB182357</strain>
    </source>
</reference>
<evidence type="ECO:0000256" key="1">
    <source>
        <dbReference type="SAM" id="SignalP"/>
    </source>
</evidence>
<name>A0A926N904_9BACL</name>
<dbReference type="EMBL" id="JACXAH010000007">
    <property type="protein sequence ID" value="MBD1371918.1"/>
    <property type="molecule type" value="Genomic_DNA"/>
</dbReference>
<protein>
    <submittedName>
        <fullName evidence="2">Uncharacterized protein</fullName>
    </submittedName>
</protein>
<keyword evidence="1" id="KW-0732">Signal</keyword>
<evidence type="ECO:0000313" key="3">
    <source>
        <dbReference type="Proteomes" id="UP000661691"/>
    </source>
</evidence>
<feature type="chain" id="PRO_5037159116" evidence="1">
    <location>
        <begin position="23"/>
        <end position="117"/>
    </location>
</feature>
<evidence type="ECO:0000313" key="2">
    <source>
        <dbReference type="EMBL" id="MBD1371918.1"/>
    </source>
</evidence>
<feature type="signal peptide" evidence="1">
    <location>
        <begin position="1"/>
        <end position="22"/>
    </location>
</feature>
<proteinExistence type="predicted"/>